<dbReference type="Proteomes" id="UP000054783">
    <property type="component" value="Unassembled WGS sequence"/>
</dbReference>
<comment type="caution">
    <text evidence="2">The sequence shown here is derived from an EMBL/GenBank/DDBJ whole genome shotgun (WGS) entry which is preliminary data.</text>
</comment>
<sequence>MKLMLQGKFQFLSSEAAIDSSMFKKEKYKILNIFAKKNVAGDFVDQVTIVQFRQTVVFFLDSNWRHLVIAVWRFDGSIGQCAGEFFFGRSAGARPDRWSIRRPMVRLTRCWAWRRVDVEEPGGGFFSLFLPLLFLLHGHFPFFLSFVSTSRGRVNLRCLLFDPACQCHSSSSRHSHADPPADLPPTASCRRAFQQYLVKQNRSKQTT</sequence>
<evidence type="ECO:0000313" key="2">
    <source>
        <dbReference type="EMBL" id="KRY19107.1"/>
    </source>
</evidence>
<evidence type="ECO:0000313" key="3">
    <source>
        <dbReference type="Proteomes" id="UP000054783"/>
    </source>
</evidence>
<dbReference type="OrthoDB" id="10385820at2759"/>
<evidence type="ECO:0000256" key="1">
    <source>
        <dbReference type="SAM" id="Phobius"/>
    </source>
</evidence>
<organism evidence="2 3">
    <name type="scientific">Trichinella patagoniensis</name>
    <dbReference type="NCBI Taxonomy" id="990121"/>
    <lineage>
        <taxon>Eukaryota</taxon>
        <taxon>Metazoa</taxon>
        <taxon>Ecdysozoa</taxon>
        <taxon>Nematoda</taxon>
        <taxon>Enoplea</taxon>
        <taxon>Dorylaimia</taxon>
        <taxon>Trichinellida</taxon>
        <taxon>Trichinellidae</taxon>
        <taxon>Trichinella</taxon>
    </lineage>
</organism>
<keyword evidence="1" id="KW-0472">Membrane</keyword>
<dbReference type="AlphaFoldDB" id="A0A0V1A3X8"/>
<name>A0A0V1A3X8_9BILA</name>
<keyword evidence="3" id="KW-1185">Reference proteome</keyword>
<dbReference type="EMBL" id="JYDQ01000039">
    <property type="protein sequence ID" value="KRY19107.1"/>
    <property type="molecule type" value="Genomic_DNA"/>
</dbReference>
<gene>
    <name evidence="2" type="ORF">T12_8497</name>
</gene>
<reference evidence="2 3" key="1">
    <citation type="submission" date="2015-01" db="EMBL/GenBank/DDBJ databases">
        <title>Evolution of Trichinella species and genotypes.</title>
        <authorList>
            <person name="Korhonen P.K."/>
            <person name="Edoardo P."/>
            <person name="Giuseppe L.R."/>
            <person name="Gasser R.B."/>
        </authorList>
    </citation>
    <scope>NUCLEOTIDE SEQUENCE [LARGE SCALE GENOMIC DNA]</scope>
    <source>
        <strain evidence="2">ISS2496</strain>
    </source>
</reference>
<accession>A0A0V1A3X8</accession>
<protein>
    <submittedName>
        <fullName evidence="2">Uncharacterized protein</fullName>
    </submittedName>
</protein>
<proteinExistence type="predicted"/>
<keyword evidence="1" id="KW-0812">Transmembrane</keyword>
<feature type="transmembrane region" description="Helical" evidence="1">
    <location>
        <begin position="125"/>
        <end position="147"/>
    </location>
</feature>
<keyword evidence="1" id="KW-1133">Transmembrane helix</keyword>